<dbReference type="Proteomes" id="UP001057702">
    <property type="component" value="Unassembled WGS sequence"/>
</dbReference>
<evidence type="ECO:0000313" key="4">
    <source>
        <dbReference type="Proteomes" id="UP001057702"/>
    </source>
</evidence>
<keyword evidence="2" id="KW-0732">Signal</keyword>
<organism evidence="3 4">
    <name type="scientific">Streptomyces humicola</name>
    <dbReference type="NCBI Taxonomy" id="2953240"/>
    <lineage>
        <taxon>Bacteria</taxon>
        <taxon>Bacillati</taxon>
        <taxon>Actinomycetota</taxon>
        <taxon>Actinomycetes</taxon>
        <taxon>Kitasatosporales</taxon>
        <taxon>Streptomycetaceae</taxon>
        <taxon>Streptomyces</taxon>
    </lineage>
</organism>
<accession>A0ABT1PVQ4</accession>
<comment type="caution">
    <text evidence="3">The sequence shown here is derived from an EMBL/GenBank/DDBJ whole genome shotgun (WGS) entry which is preliminary data.</text>
</comment>
<name>A0ABT1PVQ4_9ACTN</name>
<evidence type="ECO:0008006" key="5">
    <source>
        <dbReference type="Google" id="ProtNLM"/>
    </source>
</evidence>
<feature type="signal peptide" evidence="2">
    <location>
        <begin position="1"/>
        <end position="27"/>
    </location>
</feature>
<keyword evidence="4" id="KW-1185">Reference proteome</keyword>
<evidence type="ECO:0000256" key="1">
    <source>
        <dbReference type="SAM" id="MobiDB-lite"/>
    </source>
</evidence>
<feature type="region of interest" description="Disordered" evidence="1">
    <location>
        <begin position="91"/>
        <end position="124"/>
    </location>
</feature>
<evidence type="ECO:0000313" key="3">
    <source>
        <dbReference type="EMBL" id="MCQ4081754.1"/>
    </source>
</evidence>
<gene>
    <name evidence="3" type="ORF">NGB36_14345</name>
</gene>
<feature type="chain" id="PRO_5046388516" description="Secreted protein" evidence="2">
    <location>
        <begin position="28"/>
        <end position="124"/>
    </location>
</feature>
<protein>
    <recommendedName>
        <fullName evidence="5">Secreted protein</fullName>
    </recommendedName>
</protein>
<proteinExistence type="predicted"/>
<sequence length="124" mass="12892">MRKTLRASALITGACGLLLAAAGPSFAQTQRAPTGGFGSGGWDGLKSIDSDTIADFRIFFHCSSSSRTCINGPVDSGNLWGSQNLWWKSGAAVDSGSPTNTNGNTNGHIETHGPQGPKDIQTVR</sequence>
<dbReference type="RefSeq" id="WP_255920651.1">
    <property type="nucleotide sequence ID" value="NZ_JANFNG010000009.1"/>
</dbReference>
<evidence type="ECO:0000256" key="2">
    <source>
        <dbReference type="SAM" id="SignalP"/>
    </source>
</evidence>
<dbReference type="EMBL" id="JANFNG010000009">
    <property type="protein sequence ID" value="MCQ4081754.1"/>
    <property type="molecule type" value="Genomic_DNA"/>
</dbReference>
<reference evidence="3" key="1">
    <citation type="submission" date="2022-06" db="EMBL/GenBank/DDBJ databases">
        <title>Draft genome sequence of Streptomyces sp. RB6PN25 isolated from peat swamp forest in Thailand.</title>
        <authorList>
            <person name="Duangmal K."/>
            <person name="Klaysubun C."/>
        </authorList>
    </citation>
    <scope>NUCLEOTIDE SEQUENCE</scope>
    <source>
        <strain evidence="3">RB6PN25</strain>
    </source>
</reference>